<dbReference type="EMBL" id="JBHMCF010000041">
    <property type="protein sequence ID" value="MFB9475293.1"/>
    <property type="molecule type" value="Genomic_DNA"/>
</dbReference>
<keyword evidence="2" id="KW-1185">Reference proteome</keyword>
<organism evidence="1 2">
    <name type="scientific">Nonomuraea salmonea</name>
    <dbReference type="NCBI Taxonomy" id="46181"/>
    <lineage>
        <taxon>Bacteria</taxon>
        <taxon>Bacillati</taxon>
        <taxon>Actinomycetota</taxon>
        <taxon>Actinomycetes</taxon>
        <taxon>Streptosporangiales</taxon>
        <taxon>Streptosporangiaceae</taxon>
        <taxon>Nonomuraea</taxon>
    </lineage>
</organism>
<evidence type="ECO:0000313" key="1">
    <source>
        <dbReference type="EMBL" id="MFB9475293.1"/>
    </source>
</evidence>
<reference evidence="1 2" key="1">
    <citation type="submission" date="2024-09" db="EMBL/GenBank/DDBJ databases">
        <authorList>
            <person name="Sun Q."/>
            <person name="Mori K."/>
        </authorList>
    </citation>
    <scope>NUCLEOTIDE SEQUENCE [LARGE SCALE GENOMIC DNA]</scope>
    <source>
        <strain evidence="1 2">JCM 3324</strain>
    </source>
</reference>
<sequence length="60" mass="6571">MQRPYRAPYRCSPAAHRHQALTRAARPSEIYLKPASSYVRPGVAANFATVLESAIALAES</sequence>
<accession>A0ABV5NY96</accession>
<dbReference type="Proteomes" id="UP001589568">
    <property type="component" value="Unassembled WGS sequence"/>
</dbReference>
<proteinExistence type="predicted"/>
<name>A0ABV5NY96_9ACTN</name>
<comment type="caution">
    <text evidence="1">The sequence shown here is derived from an EMBL/GenBank/DDBJ whole genome shotgun (WGS) entry which is preliminary data.</text>
</comment>
<evidence type="ECO:0000313" key="2">
    <source>
        <dbReference type="Proteomes" id="UP001589568"/>
    </source>
</evidence>
<gene>
    <name evidence="1" type="ORF">ACFFR3_37890</name>
</gene>
<dbReference type="RefSeq" id="WP_345385142.1">
    <property type="nucleotide sequence ID" value="NZ_BAAAXS010000001.1"/>
</dbReference>
<protein>
    <submittedName>
        <fullName evidence="1">Uncharacterized protein</fullName>
    </submittedName>
</protein>